<dbReference type="AlphaFoldDB" id="A0A1G9V2V3"/>
<keyword evidence="1" id="KW-1133">Transmembrane helix</keyword>
<dbReference type="Proteomes" id="UP000199370">
    <property type="component" value="Unassembled WGS sequence"/>
</dbReference>
<keyword evidence="1" id="KW-0812">Transmembrane</keyword>
<dbReference type="Pfam" id="PF20108">
    <property type="entry name" value="DUF6498"/>
    <property type="match status" value="1"/>
</dbReference>
<proteinExistence type="predicted"/>
<feature type="transmembrane region" description="Helical" evidence="1">
    <location>
        <begin position="20"/>
        <end position="41"/>
    </location>
</feature>
<organism evidence="2 3">
    <name type="scientific">Haloarchaeobius iranensis</name>
    <dbReference type="NCBI Taxonomy" id="996166"/>
    <lineage>
        <taxon>Archaea</taxon>
        <taxon>Methanobacteriati</taxon>
        <taxon>Methanobacteriota</taxon>
        <taxon>Stenosarchaea group</taxon>
        <taxon>Halobacteria</taxon>
        <taxon>Halobacteriales</taxon>
        <taxon>Halorubellaceae</taxon>
        <taxon>Haloarchaeobius</taxon>
    </lineage>
</organism>
<reference evidence="2 3" key="1">
    <citation type="submission" date="2016-10" db="EMBL/GenBank/DDBJ databases">
        <authorList>
            <person name="de Groot N.N."/>
        </authorList>
    </citation>
    <scope>NUCLEOTIDE SEQUENCE [LARGE SCALE GENOMIC DNA]</scope>
    <source>
        <strain evidence="3">EB21,IBRC-M 10013,KCTC 4048</strain>
    </source>
</reference>
<keyword evidence="1" id="KW-0472">Membrane</keyword>
<feature type="transmembrane region" description="Helical" evidence="1">
    <location>
        <begin position="164"/>
        <end position="185"/>
    </location>
</feature>
<sequence length="398" mass="41355">MPHPGSTRRTLAAILGANALPVVGVLALDWTVSTVLALYWLETGVLVARGGVEGLFAGRPPATEAGGWAPFEDLADKRGGVVLYDALGPLYPRNVPVAVGALWLVLLVWPLGGVGLSVVGPDRLLAPGSAPTVAVALAGIVVSNAVGLAAAVRRGRYDDRPVHAAIPQGRIVGLVALILAAGAFANPPETATVAGTSLVFGVVVAVKLCLDVGAFLAARGSVPVLSRLAARTQESAPEEPAHVPTGDPAARVRTDRTAVRLRAVGLGIVSAVLPPSGLVAFGGAFLTWAFHGTLAAVALALAVLAVAVLVRVVEQDVLFGHLEYRIYDEGVLAYDRLLDAPQWFVPTHDIADTRTSDGLLGHRFGYDTGVLRLQRRDGGDARLVFLDDADRVLATVDR</sequence>
<dbReference type="EMBL" id="FNIA01000005">
    <property type="protein sequence ID" value="SDM66413.1"/>
    <property type="molecule type" value="Genomic_DNA"/>
</dbReference>
<evidence type="ECO:0000313" key="3">
    <source>
        <dbReference type="Proteomes" id="UP000199370"/>
    </source>
</evidence>
<feature type="transmembrane region" description="Helical" evidence="1">
    <location>
        <begin position="263"/>
        <end position="288"/>
    </location>
</feature>
<feature type="transmembrane region" description="Helical" evidence="1">
    <location>
        <begin position="197"/>
        <end position="218"/>
    </location>
</feature>
<evidence type="ECO:0000256" key="1">
    <source>
        <dbReference type="SAM" id="Phobius"/>
    </source>
</evidence>
<dbReference type="InterPro" id="IPR045466">
    <property type="entry name" value="DUF6498"/>
</dbReference>
<name>A0A1G9V2V3_9EURY</name>
<feature type="transmembrane region" description="Helical" evidence="1">
    <location>
        <begin position="132"/>
        <end position="152"/>
    </location>
</feature>
<dbReference type="OrthoDB" id="169315at2157"/>
<dbReference type="RefSeq" id="WP_089732157.1">
    <property type="nucleotide sequence ID" value="NZ_FNIA01000005.1"/>
</dbReference>
<accession>A0A1G9V2V3</accession>
<gene>
    <name evidence="2" type="ORF">SAMN05192554_105157</name>
</gene>
<evidence type="ECO:0000313" key="2">
    <source>
        <dbReference type="EMBL" id="SDM66413.1"/>
    </source>
</evidence>
<protein>
    <submittedName>
        <fullName evidence="2">Uncharacterized protein</fullName>
    </submittedName>
</protein>
<dbReference type="STRING" id="996166.SAMN05192554_105157"/>
<feature type="transmembrane region" description="Helical" evidence="1">
    <location>
        <begin position="97"/>
        <end position="120"/>
    </location>
</feature>
<keyword evidence="3" id="KW-1185">Reference proteome</keyword>
<feature type="transmembrane region" description="Helical" evidence="1">
    <location>
        <begin position="294"/>
        <end position="313"/>
    </location>
</feature>